<proteinExistence type="predicted"/>
<name>A0A239F5L2_9RHOB</name>
<sequence length="454" mass="48551">MSSPDRLLSLRIGRTLRIDLARRRDYRAHKDRAEDEKNVRQAAGIILAVLGTVALNGCGPQGKADNLEIVDRAAADAAYQAQYRLPVPRSQAADILVAKQMNADRCRPWAGGDGSKAASPLPAELRRESLSDGDLVEVHVEGDQAVLGEQAIFSGDYIISREGTIKLPFIGAFRADGRTPESLAAEIASALERGEFYNEAPRVSVLLSDLGPVRVTVAGAVFEPSPMDLGKPEGTLTDERRINARGASTDARNLTVALRRAGGVRPDADLSAVELRRGGRSYRFDLRPVIEGRAFQDVMLVSGDEVIVPSRLCFQDELMVPSPISPPGISLFLSNLIQPTQGNAPAAVGREARSVPYGTRMMQGIVGTNCVGGVRATNASRSAALFSRNPLTDVSIVVERDVEDMRVRQDRDDYDPFLLPGDAIACYDSGVTNVADAARILGIVGGAALLAGAN</sequence>
<dbReference type="EMBL" id="FZOY01000002">
    <property type="protein sequence ID" value="SNS52031.1"/>
    <property type="molecule type" value="Genomic_DNA"/>
</dbReference>
<dbReference type="Gene3D" id="3.10.560.10">
    <property type="entry name" value="Outer membrane lipoprotein wza domain like"/>
    <property type="match status" value="1"/>
</dbReference>
<evidence type="ECO:0000313" key="3">
    <source>
        <dbReference type="EMBL" id="SNS52031.1"/>
    </source>
</evidence>
<keyword evidence="1" id="KW-0732">Signal</keyword>
<protein>
    <submittedName>
        <fullName evidence="3">Polysaccharide biosynthesis/export protein</fullName>
    </submittedName>
</protein>
<evidence type="ECO:0000256" key="1">
    <source>
        <dbReference type="ARBA" id="ARBA00022729"/>
    </source>
</evidence>
<evidence type="ECO:0000313" key="4">
    <source>
        <dbReference type="Proteomes" id="UP000198426"/>
    </source>
</evidence>
<gene>
    <name evidence="3" type="ORF">SAMN05421757_102505</name>
</gene>
<dbReference type="PANTHER" id="PTHR33619:SF3">
    <property type="entry name" value="POLYSACCHARIDE EXPORT PROTEIN GFCE-RELATED"/>
    <property type="match status" value="1"/>
</dbReference>
<dbReference type="Proteomes" id="UP000198426">
    <property type="component" value="Unassembled WGS sequence"/>
</dbReference>
<dbReference type="Gene3D" id="3.30.1950.10">
    <property type="entry name" value="wza like domain"/>
    <property type="match status" value="1"/>
</dbReference>
<evidence type="ECO:0000259" key="2">
    <source>
        <dbReference type="Pfam" id="PF02563"/>
    </source>
</evidence>
<reference evidence="3 4" key="1">
    <citation type="submission" date="2017-06" db="EMBL/GenBank/DDBJ databases">
        <authorList>
            <person name="Kim H.J."/>
            <person name="Triplett B.A."/>
        </authorList>
    </citation>
    <scope>NUCLEOTIDE SEQUENCE [LARGE SCALE GENOMIC DNA]</scope>
    <source>
        <strain evidence="3 4">DSM 29339</strain>
    </source>
</reference>
<dbReference type="InterPro" id="IPR003715">
    <property type="entry name" value="Poly_export_N"/>
</dbReference>
<dbReference type="AlphaFoldDB" id="A0A239F5L2"/>
<organism evidence="3 4">
    <name type="scientific">Tropicimonas sediminicola</name>
    <dbReference type="NCBI Taxonomy" id="1031541"/>
    <lineage>
        <taxon>Bacteria</taxon>
        <taxon>Pseudomonadati</taxon>
        <taxon>Pseudomonadota</taxon>
        <taxon>Alphaproteobacteria</taxon>
        <taxon>Rhodobacterales</taxon>
        <taxon>Roseobacteraceae</taxon>
        <taxon>Tropicimonas</taxon>
    </lineage>
</organism>
<dbReference type="GO" id="GO:0015159">
    <property type="term" value="F:polysaccharide transmembrane transporter activity"/>
    <property type="evidence" value="ECO:0007669"/>
    <property type="project" value="InterPro"/>
</dbReference>
<dbReference type="InterPro" id="IPR049712">
    <property type="entry name" value="Poly_export"/>
</dbReference>
<accession>A0A239F5L2</accession>
<dbReference type="PANTHER" id="PTHR33619">
    <property type="entry name" value="POLYSACCHARIDE EXPORT PROTEIN GFCE-RELATED"/>
    <property type="match status" value="1"/>
</dbReference>
<feature type="domain" description="Polysaccharide export protein N-terminal" evidence="2">
    <location>
        <begin position="130"/>
        <end position="207"/>
    </location>
</feature>
<keyword evidence="4" id="KW-1185">Reference proteome</keyword>
<dbReference type="Pfam" id="PF02563">
    <property type="entry name" value="Poly_export"/>
    <property type="match status" value="1"/>
</dbReference>
<dbReference type="OrthoDB" id="494751at2"/>